<protein>
    <recommendedName>
        <fullName evidence="1">DUF559 domain-containing protein</fullName>
    </recommendedName>
</protein>
<sequence length="174" mass="21054">MVVKKLKGWKHGLKCEHCRRVKPAKYIVNGSKYCKRCYKRFRHLQHTLKLNRPIKKYTFRYKQKTVPERIKNLRRRATPAELCFKEKLEKCCPVKFKFQRGFIKGGYYAIVDFHIPSRNICIEIDGGYHNRPEQKRKDEYRDKWLREVRKQKVIRLTNQQAEEISTAGIKELVR</sequence>
<feature type="domain" description="DUF559" evidence="1">
    <location>
        <begin position="69"/>
        <end position="162"/>
    </location>
</feature>
<comment type="caution">
    <text evidence="2">The sequence shown here is derived from an EMBL/GenBank/DDBJ whole genome shotgun (WGS) entry which is preliminary data.</text>
</comment>
<dbReference type="Pfam" id="PF04480">
    <property type="entry name" value="DUF559"/>
    <property type="match status" value="1"/>
</dbReference>
<name>A0A0F9NX90_9ZZZZ</name>
<evidence type="ECO:0000313" key="2">
    <source>
        <dbReference type="EMBL" id="KKN16737.1"/>
    </source>
</evidence>
<accession>A0A0F9NX90</accession>
<reference evidence="2" key="1">
    <citation type="journal article" date="2015" name="Nature">
        <title>Complex archaea that bridge the gap between prokaryotes and eukaryotes.</title>
        <authorList>
            <person name="Spang A."/>
            <person name="Saw J.H."/>
            <person name="Jorgensen S.L."/>
            <person name="Zaremba-Niedzwiedzka K."/>
            <person name="Martijn J."/>
            <person name="Lind A.E."/>
            <person name="van Eijk R."/>
            <person name="Schleper C."/>
            <person name="Guy L."/>
            <person name="Ettema T.J."/>
        </authorList>
    </citation>
    <scope>NUCLEOTIDE SEQUENCE</scope>
</reference>
<dbReference type="AlphaFoldDB" id="A0A0F9NX90"/>
<proteinExistence type="predicted"/>
<dbReference type="PANTHER" id="PTHR38590">
    <property type="entry name" value="BLL0828 PROTEIN"/>
    <property type="match status" value="1"/>
</dbReference>
<dbReference type="SUPFAM" id="SSF52980">
    <property type="entry name" value="Restriction endonuclease-like"/>
    <property type="match status" value="1"/>
</dbReference>
<dbReference type="InterPro" id="IPR011335">
    <property type="entry name" value="Restrct_endonuc-II-like"/>
</dbReference>
<organism evidence="2">
    <name type="scientific">marine sediment metagenome</name>
    <dbReference type="NCBI Taxonomy" id="412755"/>
    <lineage>
        <taxon>unclassified sequences</taxon>
        <taxon>metagenomes</taxon>
        <taxon>ecological metagenomes</taxon>
    </lineage>
</organism>
<dbReference type="InterPro" id="IPR007569">
    <property type="entry name" value="DUF559"/>
</dbReference>
<gene>
    <name evidence="2" type="ORF">LCGC14_0972740</name>
</gene>
<dbReference type="PANTHER" id="PTHR38590:SF1">
    <property type="entry name" value="BLL0828 PROTEIN"/>
    <property type="match status" value="1"/>
</dbReference>
<evidence type="ECO:0000259" key="1">
    <source>
        <dbReference type="Pfam" id="PF04480"/>
    </source>
</evidence>
<dbReference type="Gene3D" id="3.40.960.10">
    <property type="entry name" value="VSR Endonuclease"/>
    <property type="match status" value="1"/>
</dbReference>
<dbReference type="EMBL" id="LAZR01003584">
    <property type="protein sequence ID" value="KKN16737.1"/>
    <property type="molecule type" value="Genomic_DNA"/>
</dbReference>
<dbReference type="InterPro" id="IPR047216">
    <property type="entry name" value="Endonuclease_DUF559_bact"/>
</dbReference>